<proteinExistence type="predicted"/>
<reference evidence="1" key="2">
    <citation type="journal article" date="2015" name="Data Brief">
        <title>Shoot transcriptome of the giant reed, Arundo donax.</title>
        <authorList>
            <person name="Barrero R.A."/>
            <person name="Guerrero F.D."/>
            <person name="Moolhuijzen P."/>
            <person name="Goolsby J.A."/>
            <person name="Tidwell J."/>
            <person name="Bellgard S.E."/>
            <person name="Bellgard M.I."/>
        </authorList>
    </citation>
    <scope>NUCLEOTIDE SEQUENCE</scope>
    <source>
        <tissue evidence="1">Shoot tissue taken approximately 20 cm above the soil surface</tissue>
    </source>
</reference>
<name>A0A0A9BUY8_ARUDO</name>
<sequence>MGSDLELIVFMIFSQNYSYDLL</sequence>
<reference evidence="1" key="1">
    <citation type="submission" date="2014-09" db="EMBL/GenBank/DDBJ databases">
        <authorList>
            <person name="Magalhaes I.L.F."/>
            <person name="Oliveira U."/>
            <person name="Santos F.R."/>
            <person name="Vidigal T.H.D.A."/>
            <person name="Brescovit A.D."/>
            <person name="Santos A.J."/>
        </authorList>
    </citation>
    <scope>NUCLEOTIDE SEQUENCE</scope>
    <source>
        <tissue evidence="1">Shoot tissue taken approximately 20 cm above the soil surface</tissue>
    </source>
</reference>
<dbReference type="AlphaFoldDB" id="A0A0A9BUY8"/>
<accession>A0A0A9BUY8</accession>
<dbReference type="EMBL" id="GBRH01230011">
    <property type="protein sequence ID" value="JAD67884.1"/>
    <property type="molecule type" value="Transcribed_RNA"/>
</dbReference>
<protein>
    <submittedName>
        <fullName evidence="1">Uncharacterized protein</fullName>
    </submittedName>
</protein>
<evidence type="ECO:0000313" key="1">
    <source>
        <dbReference type="EMBL" id="JAD67884.1"/>
    </source>
</evidence>
<organism evidence="1">
    <name type="scientific">Arundo donax</name>
    <name type="common">Giant reed</name>
    <name type="synonym">Donax arundinaceus</name>
    <dbReference type="NCBI Taxonomy" id="35708"/>
    <lineage>
        <taxon>Eukaryota</taxon>
        <taxon>Viridiplantae</taxon>
        <taxon>Streptophyta</taxon>
        <taxon>Embryophyta</taxon>
        <taxon>Tracheophyta</taxon>
        <taxon>Spermatophyta</taxon>
        <taxon>Magnoliopsida</taxon>
        <taxon>Liliopsida</taxon>
        <taxon>Poales</taxon>
        <taxon>Poaceae</taxon>
        <taxon>PACMAD clade</taxon>
        <taxon>Arundinoideae</taxon>
        <taxon>Arundineae</taxon>
        <taxon>Arundo</taxon>
    </lineage>
</organism>